<evidence type="ECO:0000259" key="1">
    <source>
        <dbReference type="PROSITE" id="PS51186"/>
    </source>
</evidence>
<dbReference type="GO" id="GO:0016747">
    <property type="term" value="F:acyltransferase activity, transferring groups other than amino-acyl groups"/>
    <property type="evidence" value="ECO:0007669"/>
    <property type="project" value="InterPro"/>
</dbReference>
<accession>A0A3Q8CD31</accession>
<dbReference type="PROSITE" id="PS51186">
    <property type="entry name" value="GNAT"/>
    <property type="match status" value="1"/>
</dbReference>
<dbReference type="SUPFAM" id="SSF55729">
    <property type="entry name" value="Acyl-CoA N-acyltransferases (Nat)"/>
    <property type="match status" value="1"/>
</dbReference>
<dbReference type="PANTHER" id="PTHR43415:SF4">
    <property type="entry name" value="N-ACETYLTRANSFERASE DOMAIN-CONTAINING PROTEIN"/>
    <property type="match status" value="1"/>
</dbReference>
<dbReference type="AlphaFoldDB" id="A0A3Q8CD31"/>
<reference evidence="2 3" key="1">
    <citation type="submission" date="2016-11" db="EMBL/GenBank/DDBJ databases">
        <title>Interaction between Lactobacillus species and yeast in water kefir.</title>
        <authorList>
            <person name="Behr J."/>
            <person name="Xu D."/>
            <person name="Vogel R.F."/>
        </authorList>
    </citation>
    <scope>NUCLEOTIDE SEQUENCE [LARGE SCALE GENOMIC DNA]</scope>
    <source>
        <strain evidence="2 3">TMW 1.1822</strain>
    </source>
</reference>
<protein>
    <submittedName>
        <fullName evidence="2">GNAT family N-acetyltransferase</fullName>
    </submittedName>
</protein>
<name>A0A3Q8CD31_9LACO</name>
<gene>
    <name evidence="2" type="ORF">BSQ49_05310</name>
</gene>
<feature type="domain" description="N-acetyltransferase" evidence="1">
    <location>
        <begin position="3"/>
        <end position="167"/>
    </location>
</feature>
<organism evidence="2 3">
    <name type="scientific">Liquorilactobacillus hordei</name>
    <dbReference type="NCBI Taxonomy" id="468911"/>
    <lineage>
        <taxon>Bacteria</taxon>
        <taxon>Bacillati</taxon>
        <taxon>Bacillota</taxon>
        <taxon>Bacilli</taxon>
        <taxon>Lactobacillales</taxon>
        <taxon>Lactobacillaceae</taxon>
        <taxon>Liquorilactobacillus</taxon>
    </lineage>
</organism>
<sequence length="175" mass="20801">MNVQIREIFLDDLASLWEVAYRNPNAEWTKWNGPYFKDVLPTRREFLEKVGPTDFVHNQFKNIIIVNKQIVGMVSAYYEDGELKRWLDVGIVIYSTENWQKGIGKKALKLWIDHIFSIVSLPHVGLTTWSGNLRMIRLAKRLDLEKEAQIKKVRFWQGKYWDSIKYGILREDWVK</sequence>
<dbReference type="KEGG" id="lhw:BSQ49_05310"/>
<dbReference type="Gene3D" id="3.40.630.30">
    <property type="match status" value="1"/>
</dbReference>
<dbReference type="Proteomes" id="UP000314960">
    <property type="component" value="Chromosome"/>
</dbReference>
<proteinExistence type="predicted"/>
<dbReference type="EMBL" id="CP018176">
    <property type="protein sequence ID" value="AUJ29665.1"/>
    <property type="molecule type" value="Genomic_DNA"/>
</dbReference>
<evidence type="ECO:0000313" key="3">
    <source>
        <dbReference type="Proteomes" id="UP000314960"/>
    </source>
</evidence>
<dbReference type="RefSeq" id="WP_141053306.1">
    <property type="nucleotide sequence ID" value="NZ_CP018176.1"/>
</dbReference>
<keyword evidence="2" id="KW-0808">Transferase</keyword>
<dbReference type="InterPro" id="IPR016181">
    <property type="entry name" value="Acyl_CoA_acyltransferase"/>
</dbReference>
<evidence type="ECO:0000313" key="2">
    <source>
        <dbReference type="EMBL" id="AUJ29665.1"/>
    </source>
</evidence>
<dbReference type="Pfam" id="PF13302">
    <property type="entry name" value="Acetyltransf_3"/>
    <property type="match status" value="1"/>
</dbReference>
<dbReference type="InterPro" id="IPR000182">
    <property type="entry name" value="GNAT_dom"/>
</dbReference>
<dbReference type="PANTHER" id="PTHR43415">
    <property type="entry name" value="SPERMIDINE N(1)-ACETYLTRANSFERASE"/>
    <property type="match status" value="1"/>
</dbReference>